<reference evidence="3 4" key="1">
    <citation type="submission" date="2024-09" db="EMBL/GenBank/DDBJ databases">
        <title>Rethinking Asexuality: The Enigmatic Case of Functional Sexual Genes in Lepraria (Stereocaulaceae).</title>
        <authorList>
            <person name="Doellman M."/>
            <person name="Sun Y."/>
            <person name="Barcenas-Pena A."/>
            <person name="Lumbsch H.T."/>
            <person name="Grewe F."/>
        </authorList>
    </citation>
    <scope>NUCLEOTIDE SEQUENCE [LARGE SCALE GENOMIC DNA]</scope>
    <source>
        <strain evidence="3 4">Mercado 3170</strain>
    </source>
</reference>
<keyword evidence="1" id="KW-0378">Hydrolase</keyword>
<dbReference type="CDD" id="cd01846">
    <property type="entry name" value="fatty_acyltransferase_like"/>
    <property type="match status" value="1"/>
</dbReference>
<accession>A0ABR4AQI9</accession>
<dbReference type="Gene3D" id="3.40.50.1110">
    <property type="entry name" value="SGNH hydrolase"/>
    <property type="match status" value="1"/>
</dbReference>
<dbReference type="InterPro" id="IPR036514">
    <property type="entry name" value="SGNH_hydro_sf"/>
</dbReference>
<organism evidence="3 4">
    <name type="scientific">Stereocaulon virgatum</name>
    <dbReference type="NCBI Taxonomy" id="373712"/>
    <lineage>
        <taxon>Eukaryota</taxon>
        <taxon>Fungi</taxon>
        <taxon>Dikarya</taxon>
        <taxon>Ascomycota</taxon>
        <taxon>Pezizomycotina</taxon>
        <taxon>Lecanoromycetes</taxon>
        <taxon>OSLEUM clade</taxon>
        <taxon>Lecanoromycetidae</taxon>
        <taxon>Lecanorales</taxon>
        <taxon>Lecanorineae</taxon>
        <taxon>Stereocaulaceae</taxon>
        <taxon>Stereocaulon</taxon>
    </lineage>
</organism>
<evidence type="ECO:0000256" key="2">
    <source>
        <dbReference type="SAM" id="SignalP"/>
    </source>
</evidence>
<dbReference type="InterPro" id="IPR051058">
    <property type="entry name" value="GDSL_Est/Lipase"/>
</dbReference>
<dbReference type="PANTHER" id="PTHR45648:SF85">
    <property type="entry name" value="A, PUTATIVE (AFU_ORTHOLOGUE AFUA_2G10760)-RELATED"/>
    <property type="match status" value="1"/>
</dbReference>
<comment type="caution">
    <text evidence="3">The sequence shown here is derived from an EMBL/GenBank/DDBJ whole genome shotgun (WGS) entry which is preliminary data.</text>
</comment>
<dbReference type="EMBL" id="JBEFKJ010000006">
    <property type="protein sequence ID" value="KAL2045713.1"/>
    <property type="molecule type" value="Genomic_DNA"/>
</dbReference>
<sequence>MVFYKESFVLLALSLLASFWLAYSQTSNNLQPGCLPVPTLPEGISSRPESWPHGTPLLQTFKDSSNSRRLAKRISTFWSGWQNVQYLFAFGDSYTSTNFTIFGEQPNPANPLGNPSYPGATSAAGPNYVDFLITTYNQSYIQAYNLGYGGATIDPSVVQSGFGETIQSFQQQVEDEFLPIYVNNSKVLWNASNSLFSIFFGINDVTNSYAEGNDTINYDLIQAYQTLVNELYAAGARNFLFMNVPPVDRSPGTLETSASSQAAEAAYIAAFNIRLGWLVYSLAQRHPDTTLFLFDTNWLFTRVLDNPQQFEETAVYLDTTEYCPAYAQYGQSGYTNGSYLQTQLSNSSSGALSMTYFDPSCGVPLNAYFWLNTLHPTYPMHNFMGSQITQFLEAN</sequence>
<feature type="signal peptide" evidence="2">
    <location>
        <begin position="1"/>
        <end position="24"/>
    </location>
</feature>
<keyword evidence="4" id="KW-1185">Reference proteome</keyword>
<dbReference type="SUPFAM" id="SSF52266">
    <property type="entry name" value="SGNH hydrolase"/>
    <property type="match status" value="1"/>
</dbReference>
<dbReference type="Pfam" id="PF00657">
    <property type="entry name" value="Lipase_GDSL"/>
    <property type="match status" value="1"/>
</dbReference>
<evidence type="ECO:0008006" key="5">
    <source>
        <dbReference type="Google" id="ProtNLM"/>
    </source>
</evidence>
<dbReference type="InterPro" id="IPR001087">
    <property type="entry name" value="GDSL"/>
</dbReference>
<dbReference type="PANTHER" id="PTHR45648">
    <property type="entry name" value="GDSL LIPASE/ACYLHYDROLASE FAMILY PROTEIN (AFU_ORTHOLOGUE AFUA_4G14700)"/>
    <property type="match status" value="1"/>
</dbReference>
<evidence type="ECO:0000313" key="3">
    <source>
        <dbReference type="EMBL" id="KAL2045713.1"/>
    </source>
</evidence>
<evidence type="ECO:0000313" key="4">
    <source>
        <dbReference type="Proteomes" id="UP001590950"/>
    </source>
</evidence>
<dbReference type="Proteomes" id="UP001590950">
    <property type="component" value="Unassembled WGS sequence"/>
</dbReference>
<keyword evidence="2" id="KW-0732">Signal</keyword>
<proteinExistence type="predicted"/>
<protein>
    <recommendedName>
        <fullName evidence="5">Carbohydrate esterase family 16 protein</fullName>
    </recommendedName>
</protein>
<feature type="chain" id="PRO_5046147264" description="Carbohydrate esterase family 16 protein" evidence="2">
    <location>
        <begin position="25"/>
        <end position="395"/>
    </location>
</feature>
<gene>
    <name evidence="3" type="ORF">N7G274_002144</name>
</gene>
<name>A0ABR4AQI9_9LECA</name>
<evidence type="ECO:0000256" key="1">
    <source>
        <dbReference type="ARBA" id="ARBA00022801"/>
    </source>
</evidence>